<dbReference type="SUPFAM" id="SSF52151">
    <property type="entry name" value="FabD/lysophospholipase-like"/>
    <property type="match status" value="1"/>
</dbReference>
<dbReference type="SMART" id="SM00822">
    <property type="entry name" value="PKS_KR"/>
    <property type="match status" value="1"/>
</dbReference>
<feature type="domain" description="Carrier" evidence="9">
    <location>
        <begin position="2397"/>
        <end position="2474"/>
    </location>
</feature>
<dbReference type="Pfam" id="PF02801">
    <property type="entry name" value="Ketoacyl-synt_C"/>
    <property type="match status" value="1"/>
</dbReference>
<dbReference type="GO" id="GO:0004312">
    <property type="term" value="F:fatty acid synthase activity"/>
    <property type="evidence" value="ECO:0007669"/>
    <property type="project" value="TreeGrafter"/>
</dbReference>
<feature type="active site" description="Proton acceptor; for dehydratase activity" evidence="8">
    <location>
        <position position="995"/>
    </location>
</feature>
<dbReference type="Pfam" id="PF08240">
    <property type="entry name" value="ADH_N"/>
    <property type="match status" value="1"/>
</dbReference>
<dbReference type="InterPro" id="IPR014043">
    <property type="entry name" value="Acyl_transferase_dom"/>
</dbReference>
<keyword evidence="5" id="KW-0560">Oxidoreductase</keyword>
<dbReference type="GO" id="GO:0030639">
    <property type="term" value="P:polyketide biosynthetic process"/>
    <property type="evidence" value="ECO:0007669"/>
    <property type="project" value="UniProtKB-ARBA"/>
</dbReference>
<dbReference type="InterPro" id="IPR050091">
    <property type="entry name" value="PKS_NRPS_Biosynth_Enz"/>
</dbReference>
<dbReference type="InterPro" id="IPR001227">
    <property type="entry name" value="Ac_transferase_dom_sf"/>
</dbReference>
<dbReference type="PROSITE" id="PS00606">
    <property type="entry name" value="KS3_1"/>
    <property type="match status" value="1"/>
</dbReference>
<dbReference type="CDD" id="cd05195">
    <property type="entry name" value="enoyl_red"/>
    <property type="match status" value="1"/>
</dbReference>
<dbReference type="InterPro" id="IPR020843">
    <property type="entry name" value="ER"/>
</dbReference>
<evidence type="ECO:0000256" key="5">
    <source>
        <dbReference type="ARBA" id="ARBA00023002"/>
    </source>
</evidence>
<dbReference type="InterPro" id="IPR014030">
    <property type="entry name" value="Ketoacyl_synth_N"/>
</dbReference>
<dbReference type="Pfam" id="PF14765">
    <property type="entry name" value="PS-DH"/>
    <property type="match status" value="1"/>
</dbReference>
<dbReference type="SUPFAM" id="SSF53335">
    <property type="entry name" value="S-adenosyl-L-methionine-dependent methyltransferases"/>
    <property type="match status" value="1"/>
</dbReference>
<dbReference type="Pfam" id="PF16197">
    <property type="entry name" value="KAsynt_C_assoc"/>
    <property type="match status" value="1"/>
</dbReference>
<dbReference type="Gene3D" id="3.40.47.10">
    <property type="match status" value="1"/>
</dbReference>
<evidence type="ECO:0000313" key="13">
    <source>
        <dbReference type="Proteomes" id="UP000824998"/>
    </source>
</evidence>
<evidence type="ECO:0000256" key="2">
    <source>
        <dbReference type="ARBA" id="ARBA00022553"/>
    </source>
</evidence>
<dbReference type="InterPro" id="IPR020841">
    <property type="entry name" value="PKS_Beta-ketoAc_synthase_dom"/>
</dbReference>
<dbReference type="CDD" id="cd02440">
    <property type="entry name" value="AdoMet_MTases"/>
    <property type="match status" value="1"/>
</dbReference>
<dbReference type="SUPFAM" id="SSF47336">
    <property type="entry name" value="ACP-like"/>
    <property type="match status" value="1"/>
</dbReference>
<dbReference type="SMART" id="SM00827">
    <property type="entry name" value="PKS_AT"/>
    <property type="match status" value="1"/>
</dbReference>
<dbReference type="SMART" id="SM00823">
    <property type="entry name" value="PKS_PP"/>
    <property type="match status" value="1"/>
</dbReference>
<dbReference type="GO" id="GO:0006633">
    <property type="term" value="P:fatty acid biosynthetic process"/>
    <property type="evidence" value="ECO:0007669"/>
    <property type="project" value="InterPro"/>
</dbReference>
<dbReference type="InterPro" id="IPR018201">
    <property type="entry name" value="Ketoacyl_synth_AS"/>
</dbReference>
<dbReference type="Pfam" id="PF08242">
    <property type="entry name" value="Methyltransf_12"/>
    <property type="match status" value="1"/>
</dbReference>
<organism evidence="12 13">
    <name type="scientific">Amylocarpus encephaloides</name>
    <dbReference type="NCBI Taxonomy" id="45428"/>
    <lineage>
        <taxon>Eukaryota</taxon>
        <taxon>Fungi</taxon>
        <taxon>Dikarya</taxon>
        <taxon>Ascomycota</taxon>
        <taxon>Pezizomycotina</taxon>
        <taxon>Leotiomycetes</taxon>
        <taxon>Helotiales</taxon>
        <taxon>Helotiales incertae sedis</taxon>
        <taxon>Amylocarpus</taxon>
    </lineage>
</organism>
<accession>A0A9P7YKE0</accession>
<dbReference type="Gene3D" id="3.40.50.720">
    <property type="entry name" value="NAD(P)-binding Rossmann-like Domain"/>
    <property type="match status" value="1"/>
</dbReference>
<proteinExistence type="predicted"/>
<dbReference type="InterPro" id="IPR049900">
    <property type="entry name" value="PKS_mFAS_DH"/>
</dbReference>
<dbReference type="Pfam" id="PF00550">
    <property type="entry name" value="PP-binding"/>
    <property type="match status" value="1"/>
</dbReference>
<dbReference type="PROSITE" id="PS52004">
    <property type="entry name" value="KS3_2"/>
    <property type="match status" value="1"/>
</dbReference>
<evidence type="ECO:0000256" key="1">
    <source>
        <dbReference type="ARBA" id="ARBA00022450"/>
    </source>
</evidence>
<dbReference type="InterPro" id="IPR032821">
    <property type="entry name" value="PKS_assoc"/>
</dbReference>
<dbReference type="Gene3D" id="3.10.129.110">
    <property type="entry name" value="Polyketide synthase dehydratase"/>
    <property type="match status" value="1"/>
</dbReference>
<keyword evidence="3" id="KW-0808">Transferase</keyword>
<dbReference type="InterPro" id="IPR013217">
    <property type="entry name" value="Methyltransf_12"/>
</dbReference>
<keyword evidence="4" id="KW-0521">NADP</keyword>
<dbReference type="InterPro" id="IPR049551">
    <property type="entry name" value="PKS_DH_C"/>
</dbReference>
<evidence type="ECO:0000256" key="6">
    <source>
        <dbReference type="ARBA" id="ARBA00023268"/>
    </source>
</evidence>
<evidence type="ECO:0000256" key="3">
    <source>
        <dbReference type="ARBA" id="ARBA00022679"/>
    </source>
</evidence>
<dbReference type="GO" id="GO:0004315">
    <property type="term" value="F:3-oxoacyl-[acyl-carrier-protein] synthase activity"/>
    <property type="evidence" value="ECO:0007669"/>
    <property type="project" value="InterPro"/>
</dbReference>
<dbReference type="Pfam" id="PF21089">
    <property type="entry name" value="PKS_DH_N"/>
    <property type="match status" value="1"/>
</dbReference>
<gene>
    <name evidence="12" type="ORF">BJ875DRAFT_399470</name>
</gene>
<dbReference type="InterPro" id="IPR006162">
    <property type="entry name" value="Ppantetheine_attach_site"/>
</dbReference>
<dbReference type="InterPro" id="IPR016036">
    <property type="entry name" value="Malonyl_transacylase_ACP-bd"/>
</dbReference>
<dbReference type="PANTHER" id="PTHR43775">
    <property type="entry name" value="FATTY ACID SYNTHASE"/>
    <property type="match status" value="1"/>
</dbReference>
<dbReference type="InterPro" id="IPR042104">
    <property type="entry name" value="PKS_dehydratase_sf"/>
</dbReference>
<dbReference type="PANTHER" id="PTHR43775:SF29">
    <property type="entry name" value="ASPERFURANONE POLYKETIDE SYNTHASE AFOG-RELATED"/>
    <property type="match status" value="1"/>
</dbReference>
<evidence type="ECO:0000256" key="8">
    <source>
        <dbReference type="PROSITE-ProRule" id="PRU01363"/>
    </source>
</evidence>
<dbReference type="InterPro" id="IPR013154">
    <property type="entry name" value="ADH-like_N"/>
</dbReference>
<dbReference type="SUPFAM" id="SSF50129">
    <property type="entry name" value="GroES-like"/>
    <property type="match status" value="1"/>
</dbReference>
<dbReference type="Gene3D" id="1.10.1200.10">
    <property type="entry name" value="ACP-like"/>
    <property type="match status" value="1"/>
</dbReference>
<dbReference type="EMBL" id="MU251437">
    <property type="protein sequence ID" value="KAG9235236.1"/>
    <property type="molecule type" value="Genomic_DNA"/>
</dbReference>
<feature type="domain" description="Ketosynthase family 3 (KS3)" evidence="10">
    <location>
        <begin position="15"/>
        <end position="439"/>
    </location>
</feature>
<evidence type="ECO:0000256" key="4">
    <source>
        <dbReference type="ARBA" id="ARBA00022857"/>
    </source>
</evidence>
<dbReference type="Pfam" id="PF08659">
    <property type="entry name" value="KR"/>
    <property type="match status" value="1"/>
</dbReference>
<dbReference type="InterPro" id="IPR016039">
    <property type="entry name" value="Thiolase-like"/>
</dbReference>
<dbReference type="Proteomes" id="UP000824998">
    <property type="component" value="Unassembled WGS sequence"/>
</dbReference>
<keyword evidence="1" id="KW-0596">Phosphopantetheine</keyword>
<dbReference type="InterPro" id="IPR036291">
    <property type="entry name" value="NAD(P)-bd_dom_sf"/>
</dbReference>
<dbReference type="InterPro" id="IPR009081">
    <property type="entry name" value="PP-bd_ACP"/>
</dbReference>
<dbReference type="SUPFAM" id="SSF51735">
    <property type="entry name" value="NAD(P)-binding Rossmann-fold domains"/>
    <property type="match status" value="2"/>
</dbReference>
<dbReference type="Pfam" id="PF00698">
    <property type="entry name" value="Acyl_transf_1"/>
    <property type="match status" value="1"/>
</dbReference>
<dbReference type="InterPro" id="IPR016035">
    <property type="entry name" value="Acyl_Trfase/lysoPLipase"/>
</dbReference>
<dbReference type="GO" id="GO:0016491">
    <property type="term" value="F:oxidoreductase activity"/>
    <property type="evidence" value="ECO:0007669"/>
    <property type="project" value="UniProtKB-KW"/>
</dbReference>
<dbReference type="InterPro" id="IPR057326">
    <property type="entry name" value="KR_dom"/>
</dbReference>
<reference evidence="12" key="1">
    <citation type="journal article" date="2021" name="IMA Fungus">
        <title>Genomic characterization of three marine fungi, including Emericellopsis atlantica sp. nov. with signatures of a generalist lifestyle and marine biomass degradation.</title>
        <authorList>
            <person name="Hagestad O.C."/>
            <person name="Hou L."/>
            <person name="Andersen J.H."/>
            <person name="Hansen E.H."/>
            <person name="Altermark B."/>
            <person name="Li C."/>
            <person name="Kuhnert E."/>
            <person name="Cox R.J."/>
            <person name="Crous P.W."/>
            <person name="Spatafora J.W."/>
            <person name="Lail K."/>
            <person name="Amirebrahimi M."/>
            <person name="Lipzen A."/>
            <person name="Pangilinan J."/>
            <person name="Andreopoulos W."/>
            <person name="Hayes R.D."/>
            <person name="Ng V."/>
            <person name="Grigoriev I.V."/>
            <person name="Jackson S.A."/>
            <person name="Sutton T.D.S."/>
            <person name="Dobson A.D.W."/>
            <person name="Rama T."/>
        </authorList>
    </citation>
    <scope>NUCLEOTIDE SEQUENCE</scope>
    <source>
        <strain evidence="12">TRa018bII</strain>
    </source>
</reference>
<dbReference type="Pfam" id="PF23114">
    <property type="entry name" value="NAD-bd_HRPKS_sdrA"/>
    <property type="match status" value="1"/>
</dbReference>
<keyword evidence="13" id="KW-1185">Reference proteome</keyword>
<dbReference type="SMART" id="SM00826">
    <property type="entry name" value="PKS_DH"/>
    <property type="match status" value="1"/>
</dbReference>
<dbReference type="InterPro" id="IPR014031">
    <property type="entry name" value="Ketoacyl_synth_C"/>
</dbReference>
<keyword evidence="2" id="KW-0597">Phosphoprotein</keyword>
<dbReference type="PROSITE" id="PS52019">
    <property type="entry name" value="PKS_MFAS_DH"/>
    <property type="match status" value="1"/>
</dbReference>
<feature type="region of interest" description="N-terminal hotdog fold" evidence="8">
    <location>
        <begin position="963"/>
        <end position="1096"/>
    </location>
</feature>
<dbReference type="Gene3D" id="3.40.50.150">
    <property type="entry name" value="Vaccinia Virus protein VP39"/>
    <property type="match status" value="1"/>
</dbReference>
<evidence type="ECO:0008006" key="14">
    <source>
        <dbReference type="Google" id="ProtNLM"/>
    </source>
</evidence>
<dbReference type="SMART" id="SM00825">
    <property type="entry name" value="PKS_KS"/>
    <property type="match status" value="1"/>
</dbReference>
<dbReference type="CDD" id="cd00833">
    <property type="entry name" value="PKS"/>
    <property type="match status" value="1"/>
</dbReference>
<dbReference type="Gene3D" id="3.40.366.10">
    <property type="entry name" value="Malonyl-Coenzyme A Acyl Carrier Protein, domain 2"/>
    <property type="match status" value="1"/>
</dbReference>
<feature type="domain" description="PKS/mFAS DH" evidence="11">
    <location>
        <begin position="963"/>
        <end position="1280"/>
    </location>
</feature>
<feature type="active site" description="Proton donor; for dehydratase activity" evidence="8">
    <location>
        <position position="1190"/>
    </location>
</feature>
<dbReference type="InterPro" id="IPR013968">
    <property type="entry name" value="PKS_KR"/>
</dbReference>
<dbReference type="PROSITE" id="PS00012">
    <property type="entry name" value="PHOSPHOPANTETHEINE"/>
    <property type="match status" value="1"/>
</dbReference>
<dbReference type="InterPro" id="IPR029063">
    <property type="entry name" value="SAM-dependent_MTases_sf"/>
</dbReference>
<feature type="region of interest" description="C-terminal hotdog fold" evidence="8">
    <location>
        <begin position="1123"/>
        <end position="1280"/>
    </location>
</feature>
<evidence type="ECO:0000259" key="9">
    <source>
        <dbReference type="PROSITE" id="PS50075"/>
    </source>
</evidence>
<dbReference type="PROSITE" id="PS50075">
    <property type="entry name" value="CARRIER"/>
    <property type="match status" value="1"/>
</dbReference>
<dbReference type="InterPro" id="IPR056501">
    <property type="entry name" value="NAD-bd_HRPKS_sdrA"/>
</dbReference>
<evidence type="ECO:0000259" key="11">
    <source>
        <dbReference type="PROSITE" id="PS52019"/>
    </source>
</evidence>
<dbReference type="OrthoDB" id="329835at2759"/>
<dbReference type="InterPro" id="IPR020807">
    <property type="entry name" value="PKS_DH"/>
</dbReference>
<name>A0A9P7YKE0_9HELO</name>
<protein>
    <recommendedName>
        <fullName evidence="14">Neosartoricin B biosynthesis protein A</fullName>
    </recommendedName>
</protein>
<comment type="caution">
    <text evidence="12">The sequence shown here is derived from an EMBL/GenBank/DDBJ whole genome shotgun (WGS) entry which is preliminary data.</text>
</comment>
<dbReference type="SMART" id="SM00829">
    <property type="entry name" value="PKS_ER"/>
    <property type="match status" value="1"/>
</dbReference>
<dbReference type="SUPFAM" id="SSF55048">
    <property type="entry name" value="Probable ACP-binding domain of malonyl-CoA ACP transacylase"/>
    <property type="match status" value="1"/>
</dbReference>
<dbReference type="Gene3D" id="3.90.180.10">
    <property type="entry name" value="Medium-chain alcohol dehydrogenases, catalytic domain"/>
    <property type="match status" value="1"/>
</dbReference>
<dbReference type="GO" id="GO:0031177">
    <property type="term" value="F:phosphopantetheine binding"/>
    <property type="evidence" value="ECO:0007669"/>
    <property type="project" value="InterPro"/>
</dbReference>
<dbReference type="InterPro" id="IPR049552">
    <property type="entry name" value="PKS_DH_N"/>
</dbReference>
<sequence>MAAQRPEVEAANDSLEPIAIIGFSFKFPQDADTSENFWQMLVEGRSAMTEVPKDRWNSGTFYHPDPERHDCTNVKGGHFLKEDVALFDAPFFSLPPDEAKCMDPQQRSLLECSYHALENSGVQVSSLVGTKTSVYVGSMGKDYERILQKDPQLEAKYLGIGTGTTMLANRLSWFYDLRGPSFTLDTACSSGLNALHLAVQSIRARESDLSIVGGCNIILTPDTSSIPLSNLGMLGPDGVCYSFDHRANGYGRGEGTAIVILKSLTRAIEDGDTIRAVIRNTGVNQDGRTPGITQPSTEAQAALIAETYSKAGLSVDETGYFEAHGTGTALGDPREAAAIGQMFKDNRESPLIVGTVKSNIGHLEGAAGLAGLIKTVMILEKGVVPPNIWFEKVNPEILVDDLNIQFPTKTASWPRNGLRRASVNSFGYGGSNAHVILDDTYHYLQSRGIVGKHRTITSPLDFDSPETLVDANGNCNSTDARPRLFVWSAADEVGLERIATKYVEYFAKRYHEGEVFIGSLSYTLTSKINSLPWKSFLVADSVDAIQHGLSSGQLTKPVRSSSSSRPDIAFVFTGQGAQWFAMGRELSFYPTFQKSLVEAERYLISIDCQWRLTEELNRSWKTSKVNNPAIAQPACTALQIALVDLLQEWRIVPISVVGHSSGEIAAAYCAGAISRESAWKIAYFRGALAATLVHTRLQKGSMVAVALSQTEIEPYLTEVSQKLGTDRLAIGCVNSPQNLTLTGDAECVDLIKSFFDRDAIFARKLAVPVAYHSSHMEDISDAYQGLIHDITPGSLSTNQPTLKFFSSVTGRLATREQLASPIYWVANMVSKVNFSAALSELCRDQSSIRSGQNGSPGLCLIEVGPHSALRRPIKEILGVTPASGSTSYHCTLQQEVDACKSLVELAGSLYCLGHSIGMQAIQGPDSNRSMLCDLPEYPFNHSQAYWVESRLSQSYRLGEVARHDLLGVRELDWNPSEAKWRNVIRVSELPWIKDHKFNGSELYPAAGMLVMAIEAARQLSSRNQNILGYSVENVQFLKPLLISLRPEGVETRIHFRPDKSYQPTQASCNFFSIYLLTSGNWVEVCHGNIVTSYQADILPQAATMSKQDPASWSCFNRNVAVCSKILHPKDLYNNLTIAGIHMGPTFQTLRQISYDDNSTAAAFIDPHDWRDKVGGSQLLSHHVIHPTALDAVLHLAFVAGSDGTWGALRPMVPAKIDQIWISHALLAHRPDQTLQACVQRTFKGHKDTEFQIQVYDNLTKECQISLGGYRVSAIGDFVDRGWKRICCGIEWKPDVELLCNDELSAYCDAALHPDNTDFEADGIDRLELLCYSFIQKTLDAISTGGGLSDATHIGKYVGWMKKTIDGFETSHCISKPKDSPSLNDDAYFDTLVSGIGSYPEADLILEVGRNLLQVLRGNLDPLSVVYSEHAAKGVYDGATFHRNYDKVAAYVDLLAHKSPTLEILEIGAGTGGCTSPILHKLATHGEFDNGQARFNRYTYTDISPGFFEGAKDRFRPYLHRMEFRTFNVEQDPISQGLNQAAYDVVVMSAVLHAAADLNNALANIRKLLRPNGSLILVEPCNLAAIRIPFIFGLLPSWWSSVEATRYWGPLLSSRQWHETLLQAGFSGADVCLQDFEDHRHAMSTIISKLPGPSSKYCQMPRLVILVANRTEHPKIVEDLMLEFAVMGGEVEIIQFAEVCSRDLIDAFCISLLEWENPFFYDLQHQGWDFFQLLARTVNGILWLTRGRQANPAFGLVTGLGRALRTENRYLNFVDLALEANTTDVEAIKHILAVLNRSINAEPVEQNESEYSLKNGKLCINRITEVGHLNDYLHQKQILKEAEVRSVVSKSGEYLSLTIKTPGLLNTLEYVEAQSEDRSLAPDELNIDVKASGVSYRDVLIATGKIPANSLGLEFAGIIVGVGHNITLDQFQVGDRVCGIAFNSLSTRVRSNASATIKIPHPVSFNTAAGLPLTFGLAYHGLMNTANLNTGESIMILSAAGAVGQAAIQLAKFAGANIYCTVGSEQKKFMICDRYSIPHNQKSVDVAISLNIYTCSAAEEAFRFVQSGNSTGKTVIQFEDEDVVHAVPSNSPNYYFNPDATYVIVGGLGGLGKRIALWMVSRKAKHLLLLGRSGAKGAGSQQFLEDLSRKSVVVQAPSCDITSEEALLAVLENCANSMPPIRGCIQGSMVLRDGLFEAMSLDDFNQAVNPKSRGSWNLHNHLPKGLDFFVLLASTSGITGAHGQSNYAAGNTYEDALAHYRVSLGQKCVSLNLGLVLSVGFAAENLETLDALKKGGYDGIEENNVLAILDYVCDSSLPINASNAQIIAGLDIPTMTKDTGGDAQDGRDHVPWSRRPLFRHLTATSGLQTQSNIVSGASQEKEDFQATFIAAASTSVASAAQIVAKALCGKLARMLWMPEEDIDVQKPTHSYGVDSLVAVELRHWLGKEILADVSIFEIMGDESLAGLSLLIAQKSKLLAGSKA</sequence>
<keyword evidence="6" id="KW-0511">Multifunctional enzyme</keyword>
<evidence type="ECO:0000259" key="10">
    <source>
        <dbReference type="PROSITE" id="PS52004"/>
    </source>
</evidence>
<keyword evidence="7" id="KW-0012">Acyltransferase</keyword>
<dbReference type="SUPFAM" id="SSF53901">
    <property type="entry name" value="Thiolase-like"/>
    <property type="match status" value="1"/>
</dbReference>
<dbReference type="InterPro" id="IPR036736">
    <property type="entry name" value="ACP-like_sf"/>
</dbReference>
<dbReference type="InterPro" id="IPR011032">
    <property type="entry name" value="GroES-like_sf"/>
</dbReference>
<evidence type="ECO:0000313" key="12">
    <source>
        <dbReference type="EMBL" id="KAG9235236.1"/>
    </source>
</evidence>
<dbReference type="InterPro" id="IPR020806">
    <property type="entry name" value="PKS_PP-bd"/>
</dbReference>
<dbReference type="Pfam" id="PF00109">
    <property type="entry name" value="ketoacyl-synt"/>
    <property type="match status" value="1"/>
</dbReference>
<evidence type="ECO:0000256" key="7">
    <source>
        <dbReference type="ARBA" id="ARBA00023315"/>
    </source>
</evidence>